<dbReference type="AlphaFoldDB" id="A0A1S6QHT7"/>
<dbReference type="CDD" id="cd05005">
    <property type="entry name" value="SIS_PHI"/>
    <property type="match status" value="1"/>
</dbReference>
<dbReference type="eggNOG" id="COG0794">
    <property type="taxonomic scope" value="Bacteria"/>
</dbReference>
<sequence length="177" mass="19203">MDNYWSKIIGELNQVDVTVDDKFVDFIHDANRIFVIGAGRSGLAIKAFAMRLSQLGKQAFVVGETTNPPITEGDVIVVASGSGTTAQAVMLAQKAQTVGAKVGLITTSRDTPLTEIAEQVVFLGGKAKYEENSTTVQPMGSLFEQSVFLYGDAFVLGYMEKFSITESEMQQRHANLE</sequence>
<dbReference type="InterPro" id="IPR046348">
    <property type="entry name" value="SIS_dom_sf"/>
</dbReference>
<comment type="similarity">
    <text evidence="1">Belongs to the SIS family. PHI subfamily.</text>
</comment>
<evidence type="ECO:0000313" key="3">
    <source>
        <dbReference type="EMBL" id="AQW21178.1"/>
    </source>
</evidence>
<keyword evidence="3" id="KW-0413">Isomerase</keyword>
<dbReference type="Pfam" id="PF01380">
    <property type="entry name" value="SIS"/>
    <property type="match status" value="1"/>
</dbReference>
<keyword evidence="4" id="KW-1185">Reference proteome</keyword>
<organism evidence="3 4">
    <name type="scientific">Lentilactobacillus curieae</name>
    <dbReference type="NCBI Taxonomy" id="1138822"/>
    <lineage>
        <taxon>Bacteria</taxon>
        <taxon>Bacillati</taxon>
        <taxon>Bacillota</taxon>
        <taxon>Bacilli</taxon>
        <taxon>Lactobacillales</taxon>
        <taxon>Lactobacillaceae</taxon>
        <taxon>Lentilactobacillus</taxon>
    </lineage>
</organism>
<evidence type="ECO:0000256" key="1">
    <source>
        <dbReference type="ARBA" id="ARBA00009235"/>
    </source>
</evidence>
<dbReference type="PANTHER" id="PTHR43443:SF1">
    <property type="entry name" value="3-HEXULOSE-6-PHOSPHATE ISOMERASE"/>
    <property type="match status" value="1"/>
</dbReference>
<accession>A0A1S6QHT7</accession>
<dbReference type="KEGG" id="lcu:PL11_004195"/>
<dbReference type="InterPro" id="IPR017552">
    <property type="entry name" value="PHI/rmpB"/>
</dbReference>
<dbReference type="SUPFAM" id="SSF53697">
    <property type="entry name" value="SIS domain"/>
    <property type="match status" value="1"/>
</dbReference>
<dbReference type="PROSITE" id="PS51464">
    <property type="entry name" value="SIS"/>
    <property type="match status" value="1"/>
</dbReference>
<dbReference type="GO" id="GO:1901135">
    <property type="term" value="P:carbohydrate derivative metabolic process"/>
    <property type="evidence" value="ECO:0007669"/>
    <property type="project" value="InterPro"/>
</dbReference>
<gene>
    <name evidence="3" type="ORF">PL11_004195</name>
</gene>
<dbReference type="GO" id="GO:0097367">
    <property type="term" value="F:carbohydrate derivative binding"/>
    <property type="evidence" value="ECO:0007669"/>
    <property type="project" value="InterPro"/>
</dbReference>
<dbReference type="OrthoDB" id="9797832at2"/>
<reference evidence="3 4" key="1">
    <citation type="journal article" date="2015" name="Genome Announc.">
        <title>Genome Sequence of Lactobacillus curieae CCTCC M 2011381T, a Novel Producer of Gamma-aminobutyric Acid.</title>
        <authorList>
            <person name="Wang Y."/>
            <person name="Wang Y."/>
            <person name="Lang C."/>
            <person name="Wei D."/>
            <person name="Xu P."/>
            <person name="Xie J."/>
        </authorList>
    </citation>
    <scope>NUCLEOTIDE SEQUENCE [LARGE SCALE GENOMIC DNA]</scope>
    <source>
        <strain evidence="3 4">CCTCC M 2011381</strain>
    </source>
</reference>
<evidence type="ECO:0000313" key="4">
    <source>
        <dbReference type="Proteomes" id="UP000030361"/>
    </source>
</evidence>
<evidence type="ECO:0000259" key="2">
    <source>
        <dbReference type="PROSITE" id="PS51464"/>
    </source>
</evidence>
<dbReference type="InterPro" id="IPR001347">
    <property type="entry name" value="SIS_dom"/>
</dbReference>
<dbReference type="RefSeq" id="WP_035166574.1">
    <property type="nucleotide sequence ID" value="NZ_CP018906.1"/>
</dbReference>
<dbReference type="Gene3D" id="3.40.50.10490">
    <property type="entry name" value="Glucose-6-phosphate isomerase like protein, domain 1"/>
    <property type="match status" value="1"/>
</dbReference>
<dbReference type="PANTHER" id="PTHR43443">
    <property type="entry name" value="3-HEXULOSE-6-PHOSPHATE ISOMERASE"/>
    <property type="match status" value="1"/>
</dbReference>
<protein>
    <submittedName>
        <fullName evidence="3">6-phospho 3-hexuloisomerase</fullName>
    </submittedName>
</protein>
<dbReference type="EMBL" id="CP018906">
    <property type="protein sequence ID" value="AQW21178.1"/>
    <property type="molecule type" value="Genomic_DNA"/>
</dbReference>
<name>A0A1S6QHT7_9LACO</name>
<dbReference type="NCBIfam" id="TIGR03127">
    <property type="entry name" value="RuMP_HxlB"/>
    <property type="match status" value="1"/>
</dbReference>
<dbReference type="Proteomes" id="UP000030361">
    <property type="component" value="Chromosome"/>
</dbReference>
<feature type="domain" description="SIS" evidence="2">
    <location>
        <begin position="23"/>
        <end position="164"/>
    </location>
</feature>
<proteinExistence type="inferred from homology"/>
<dbReference type="GO" id="GO:0016853">
    <property type="term" value="F:isomerase activity"/>
    <property type="evidence" value="ECO:0007669"/>
    <property type="project" value="UniProtKB-KW"/>
</dbReference>